<dbReference type="Pfam" id="PF00132">
    <property type="entry name" value="Hexapep"/>
    <property type="match status" value="1"/>
</dbReference>
<gene>
    <name evidence="4" type="ORF">DI555_11255</name>
</gene>
<reference evidence="4 5" key="1">
    <citation type="submission" date="2017-08" db="EMBL/GenBank/DDBJ databases">
        <title>Infants hospitalized years apart are colonized by the same room-sourced microbial strains.</title>
        <authorList>
            <person name="Brooks B."/>
            <person name="Olm M.R."/>
            <person name="Firek B.A."/>
            <person name="Baker R."/>
            <person name="Thomas B.C."/>
            <person name="Morowitz M.J."/>
            <person name="Banfield J.F."/>
        </authorList>
    </citation>
    <scope>NUCLEOTIDE SEQUENCE [LARGE SCALE GENOMIC DNA]</scope>
    <source>
        <strain evidence="4">S2_005_002_R2_33</strain>
    </source>
</reference>
<dbReference type="AlphaFoldDB" id="A0A2W5NME9"/>
<sequence length="156" mass="16638">MSGARAMEGAGLVSLWQRMCRLHRRGGASRTLANVIRRYIHWRYACHISPLSRPAGWINLPHPVGIVIGHNVEIGENATIYQNVTLGQSGREEGYPVIGADAVIYAGAVVVGPLRIGRASRIGANSVVLSDVPEGATSVGAPARIVTPKRKDRLAG</sequence>
<dbReference type="Gene3D" id="2.160.10.10">
    <property type="entry name" value="Hexapeptide repeat proteins"/>
    <property type="match status" value="1"/>
</dbReference>
<dbReference type="GO" id="GO:0005737">
    <property type="term" value="C:cytoplasm"/>
    <property type="evidence" value="ECO:0007669"/>
    <property type="project" value="InterPro"/>
</dbReference>
<dbReference type="InterPro" id="IPR045304">
    <property type="entry name" value="LbH_SAT"/>
</dbReference>
<dbReference type="PIRSF" id="PIRSF000441">
    <property type="entry name" value="CysE"/>
    <property type="match status" value="1"/>
</dbReference>
<accession>A0A2W5NME9</accession>
<dbReference type="GO" id="GO:0006535">
    <property type="term" value="P:cysteine biosynthetic process from serine"/>
    <property type="evidence" value="ECO:0007669"/>
    <property type="project" value="InterPro"/>
</dbReference>
<dbReference type="EMBL" id="QFPX01000008">
    <property type="protein sequence ID" value="PZQ54611.1"/>
    <property type="molecule type" value="Genomic_DNA"/>
</dbReference>
<name>A0A2W5NME9_9SPHN</name>
<dbReference type="Proteomes" id="UP000249082">
    <property type="component" value="Unassembled WGS sequence"/>
</dbReference>
<evidence type="ECO:0008006" key="6">
    <source>
        <dbReference type="Google" id="ProtNLM"/>
    </source>
</evidence>
<protein>
    <recommendedName>
        <fullName evidence="6">Serine acetyltransferase</fullName>
    </recommendedName>
</protein>
<evidence type="ECO:0000256" key="2">
    <source>
        <dbReference type="ARBA" id="ARBA00022679"/>
    </source>
</evidence>
<keyword evidence="3" id="KW-0012">Acyltransferase</keyword>
<dbReference type="PANTHER" id="PTHR42811">
    <property type="entry name" value="SERINE ACETYLTRANSFERASE"/>
    <property type="match status" value="1"/>
</dbReference>
<dbReference type="InterPro" id="IPR001451">
    <property type="entry name" value="Hexapep"/>
</dbReference>
<dbReference type="InterPro" id="IPR011004">
    <property type="entry name" value="Trimer_LpxA-like_sf"/>
</dbReference>
<evidence type="ECO:0000313" key="5">
    <source>
        <dbReference type="Proteomes" id="UP000249082"/>
    </source>
</evidence>
<evidence type="ECO:0000256" key="3">
    <source>
        <dbReference type="ARBA" id="ARBA00023315"/>
    </source>
</evidence>
<evidence type="ECO:0000313" key="4">
    <source>
        <dbReference type="EMBL" id="PZQ54611.1"/>
    </source>
</evidence>
<proteinExistence type="inferred from homology"/>
<dbReference type="CDD" id="cd03354">
    <property type="entry name" value="LbH_SAT"/>
    <property type="match status" value="1"/>
</dbReference>
<dbReference type="SUPFAM" id="SSF51161">
    <property type="entry name" value="Trimeric LpxA-like enzymes"/>
    <property type="match status" value="1"/>
</dbReference>
<evidence type="ECO:0000256" key="1">
    <source>
        <dbReference type="ARBA" id="ARBA00007274"/>
    </source>
</evidence>
<keyword evidence="2" id="KW-0808">Transferase</keyword>
<comment type="caution">
    <text evidence="4">The sequence shown here is derived from an EMBL/GenBank/DDBJ whole genome shotgun (WGS) entry which is preliminary data.</text>
</comment>
<dbReference type="GO" id="GO:0009001">
    <property type="term" value="F:serine O-acetyltransferase activity"/>
    <property type="evidence" value="ECO:0007669"/>
    <property type="project" value="InterPro"/>
</dbReference>
<comment type="similarity">
    <text evidence="1">Belongs to the transferase hexapeptide repeat family.</text>
</comment>
<organism evidence="4 5">
    <name type="scientific">Novosphingobium pentaromativorans</name>
    <dbReference type="NCBI Taxonomy" id="205844"/>
    <lineage>
        <taxon>Bacteria</taxon>
        <taxon>Pseudomonadati</taxon>
        <taxon>Pseudomonadota</taxon>
        <taxon>Alphaproteobacteria</taxon>
        <taxon>Sphingomonadales</taxon>
        <taxon>Sphingomonadaceae</taxon>
        <taxon>Novosphingobium</taxon>
    </lineage>
</organism>
<dbReference type="InterPro" id="IPR005881">
    <property type="entry name" value="Ser_O-AcTrfase"/>
</dbReference>